<dbReference type="KEGG" id="sins:PW252_10675"/>
<feature type="transmembrane region" description="Helical" evidence="1">
    <location>
        <begin position="73"/>
        <end position="92"/>
    </location>
</feature>
<dbReference type="AlphaFoldDB" id="A0AA96VM45"/>
<feature type="transmembrane region" description="Helical" evidence="1">
    <location>
        <begin position="98"/>
        <end position="117"/>
    </location>
</feature>
<keyword evidence="1" id="KW-1133">Transmembrane helix</keyword>
<gene>
    <name evidence="2" type="ORF">PW252_10675</name>
</gene>
<evidence type="ECO:0000256" key="1">
    <source>
        <dbReference type="SAM" id="Phobius"/>
    </source>
</evidence>
<feature type="transmembrane region" description="Helical" evidence="1">
    <location>
        <begin position="36"/>
        <end position="58"/>
    </location>
</feature>
<organism evidence="2">
    <name type="scientific">Streptococcus iners</name>
    <dbReference type="NCBI Taxonomy" id="3028084"/>
    <lineage>
        <taxon>Bacteria</taxon>
        <taxon>Bacillati</taxon>
        <taxon>Bacillota</taxon>
        <taxon>Bacilli</taxon>
        <taxon>Lactobacillales</taxon>
        <taxon>Streptococcaceae</taxon>
        <taxon>Streptococcus</taxon>
    </lineage>
</organism>
<dbReference type="RefSeq" id="WP_248049229.1">
    <property type="nucleotide sequence ID" value="NZ_CP118735.1"/>
</dbReference>
<accession>A0AA96VM45</accession>
<reference evidence="2" key="1">
    <citation type="submission" date="2023-02" db="EMBL/GenBank/DDBJ databases">
        <title>Streptococcus sp. Genome Sequencing and Assembly.</title>
        <authorList>
            <person name="Shore S.M."/>
            <person name="Nicholson T.L."/>
        </authorList>
    </citation>
    <scope>NUCLEOTIDE SEQUENCE</scope>
    <source>
        <strain evidence="2">29887</strain>
    </source>
</reference>
<name>A0AA96VM45_9STRE</name>
<proteinExistence type="predicted"/>
<feature type="transmembrane region" description="Helical" evidence="1">
    <location>
        <begin position="12"/>
        <end position="30"/>
    </location>
</feature>
<protein>
    <submittedName>
        <fullName evidence="2">Uncharacterized protein</fullName>
    </submittedName>
</protein>
<sequence>MDNLKIIKIGNYASIAIDLFVFLMWLVSVRTDGKDLLPIMLILTLLHALVIGTSYYFLKKRGMSYRMPVHQRYLILGVALASAILFMESMIMGEVSRLFLLLINGCLVLVCPIARLVNNTTVN</sequence>
<keyword evidence="1" id="KW-0472">Membrane</keyword>
<keyword evidence="1" id="KW-0812">Transmembrane</keyword>
<dbReference type="EMBL" id="CP118735">
    <property type="protein sequence ID" value="WNY51016.1"/>
    <property type="molecule type" value="Genomic_DNA"/>
</dbReference>
<evidence type="ECO:0000313" key="2">
    <source>
        <dbReference type="EMBL" id="WNY51016.1"/>
    </source>
</evidence>